<feature type="region of interest" description="Disordered" evidence="2">
    <location>
        <begin position="175"/>
        <end position="211"/>
    </location>
</feature>
<dbReference type="PANTHER" id="PTHR47584:SF9">
    <property type="entry name" value="L10-INTERACTING MYB DOMAIN-CONTAINING PROTEIN-LIKE"/>
    <property type="match status" value="1"/>
</dbReference>
<gene>
    <name evidence="4" type="ORF">O6P43_033592</name>
</gene>
<organism evidence="4 5">
    <name type="scientific">Quillaja saponaria</name>
    <name type="common">Soap bark tree</name>
    <dbReference type="NCBI Taxonomy" id="32244"/>
    <lineage>
        <taxon>Eukaryota</taxon>
        <taxon>Viridiplantae</taxon>
        <taxon>Streptophyta</taxon>
        <taxon>Embryophyta</taxon>
        <taxon>Tracheophyta</taxon>
        <taxon>Spermatophyta</taxon>
        <taxon>Magnoliopsida</taxon>
        <taxon>eudicotyledons</taxon>
        <taxon>Gunneridae</taxon>
        <taxon>Pentapetalae</taxon>
        <taxon>rosids</taxon>
        <taxon>fabids</taxon>
        <taxon>Fabales</taxon>
        <taxon>Quillajaceae</taxon>
        <taxon>Quillaja</taxon>
    </lineage>
</organism>
<sequence>MATRVTRSRRQLHDQQQEQQSRARWTPSLTKILADIMVDQVHRENRQNNSFGKKAWRHMCDEFYTKTGLQWDMEQLKNHYAALKRQYDTVKLILDRNDFSWDESTGSIVAADQVWVKYIKQEHPDAEPLKSGGCPIFKELCTIFAEPATNGKHDYSTVCVGGVPSALVYMEPLSMHHEESSSESGGAEDVDDHETIQPTTPTTTSNRKRGRKGIDDAIAGAILEMAASSKLRAAAIKQRNTRYSIANCIKELDVMQGVDQQLYFAALDLFNKPIARETFLSLKGNKRLTWLLGKCSVVPNTVG</sequence>
<keyword evidence="1" id="KW-0175">Coiled coil</keyword>
<dbReference type="InterPro" id="IPR045026">
    <property type="entry name" value="LIMYB"/>
</dbReference>
<dbReference type="KEGG" id="qsa:O6P43_033592"/>
<name>A0AAD7P6L3_QUISA</name>
<comment type="caution">
    <text evidence="4">The sequence shown here is derived from an EMBL/GenBank/DDBJ whole genome shotgun (WGS) entry which is preliminary data.</text>
</comment>
<dbReference type="InterPro" id="IPR024752">
    <property type="entry name" value="Myb/SANT-like_dom"/>
</dbReference>
<keyword evidence="5" id="KW-1185">Reference proteome</keyword>
<accession>A0AAD7P6L3</accession>
<evidence type="ECO:0000259" key="3">
    <source>
        <dbReference type="Pfam" id="PF12776"/>
    </source>
</evidence>
<dbReference type="PANTHER" id="PTHR47584">
    <property type="match status" value="1"/>
</dbReference>
<protein>
    <submittedName>
        <fullName evidence="4">L10-interacting MYB domain-containing protein-like</fullName>
    </submittedName>
</protein>
<dbReference type="AlphaFoldDB" id="A0AAD7P6L3"/>
<reference evidence="4" key="1">
    <citation type="journal article" date="2023" name="Science">
        <title>Elucidation of the pathway for biosynthesis of saponin adjuvants from the soapbark tree.</title>
        <authorList>
            <person name="Reed J."/>
            <person name="Orme A."/>
            <person name="El-Demerdash A."/>
            <person name="Owen C."/>
            <person name="Martin L.B.B."/>
            <person name="Misra R.C."/>
            <person name="Kikuchi S."/>
            <person name="Rejzek M."/>
            <person name="Martin A.C."/>
            <person name="Harkess A."/>
            <person name="Leebens-Mack J."/>
            <person name="Louveau T."/>
            <person name="Stephenson M.J."/>
            <person name="Osbourn A."/>
        </authorList>
    </citation>
    <scope>NUCLEOTIDE SEQUENCE</scope>
    <source>
        <strain evidence="4">S10</strain>
    </source>
</reference>
<dbReference type="EMBL" id="JARAOO010000014">
    <property type="protein sequence ID" value="KAJ7944143.1"/>
    <property type="molecule type" value="Genomic_DNA"/>
</dbReference>
<evidence type="ECO:0000256" key="2">
    <source>
        <dbReference type="SAM" id="MobiDB-lite"/>
    </source>
</evidence>
<feature type="region of interest" description="Disordered" evidence="2">
    <location>
        <begin position="1"/>
        <end position="24"/>
    </location>
</feature>
<evidence type="ECO:0000256" key="1">
    <source>
        <dbReference type="SAM" id="Coils"/>
    </source>
</evidence>
<evidence type="ECO:0000313" key="5">
    <source>
        <dbReference type="Proteomes" id="UP001163823"/>
    </source>
</evidence>
<feature type="compositionally biased region" description="Basic residues" evidence="2">
    <location>
        <begin position="1"/>
        <end position="10"/>
    </location>
</feature>
<feature type="coiled-coil region" evidence="1">
    <location>
        <begin position="66"/>
        <end position="93"/>
    </location>
</feature>
<dbReference type="Proteomes" id="UP001163823">
    <property type="component" value="Chromosome 14"/>
</dbReference>
<proteinExistence type="predicted"/>
<feature type="domain" description="Myb/SANT-like" evidence="3">
    <location>
        <begin position="24"/>
        <end position="118"/>
    </location>
</feature>
<dbReference type="Pfam" id="PF12776">
    <property type="entry name" value="Myb_DNA-bind_3"/>
    <property type="match status" value="1"/>
</dbReference>
<evidence type="ECO:0000313" key="4">
    <source>
        <dbReference type="EMBL" id="KAJ7944143.1"/>
    </source>
</evidence>